<dbReference type="PANTHER" id="PTHR43135">
    <property type="entry name" value="ALPHA-D-RIBOSE 1-METHYLPHOSPHONATE 5-TRIPHOSPHATE DIPHOSPHATASE"/>
    <property type="match status" value="1"/>
</dbReference>
<dbReference type="AlphaFoldDB" id="A0A255ECC4"/>
<name>A0A255ECC4_9ACTN</name>
<evidence type="ECO:0000313" key="3">
    <source>
        <dbReference type="Proteomes" id="UP000216533"/>
    </source>
</evidence>
<reference evidence="2 3" key="1">
    <citation type="submission" date="2017-07" db="EMBL/GenBank/DDBJ databases">
        <title>Draft whole genome sequences of clinical Proprionibacteriaceae strains.</title>
        <authorList>
            <person name="Bernier A.-M."/>
            <person name="Bernard K."/>
            <person name="Domingo M.-C."/>
        </authorList>
    </citation>
    <scope>NUCLEOTIDE SEQUENCE [LARGE SCALE GENOMIC DNA]</scope>
    <source>
        <strain evidence="2 3">NML 160184</strain>
    </source>
</reference>
<accession>A0A255ECC4</accession>
<feature type="domain" description="Amidohydrolase 3" evidence="1">
    <location>
        <begin position="266"/>
        <end position="384"/>
    </location>
</feature>
<organism evidence="2 3">
    <name type="scientific">Parenemella sanctibonifatiensis</name>
    <dbReference type="NCBI Taxonomy" id="2016505"/>
    <lineage>
        <taxon>Bacteria</taxon>
        <taxon>Bacillati</taxon>
        <taxon>Actinomycetota</taxon>
        <taxon>Actinomycetes</taxon>
        <taxon>Propionibacteriales</taxon>
        <taxon>Propionibacteriaceae</taxon>
        <taxon>Parenemella</taxon>
    </lineage>
</organism>
<dbReference type="InterPro" id="IPR032466">
    <property type="entry name" value="Metal_Hydrolase"/>
</dbReference>
<evidence type="ECO:0000259" key="1">
    <source>
        <dbReference type="Pfam" id="PF07969"/>
    </source>
</evidence>
<proteinExistence type="predicted"/>
<dbReference type="InterPro" id="IPR013108">
    <property type="entry name" value="Amidohydro_3"/>
</dbReference>
<dbReference type="RefSeq" id="WP_094449927.1">
    <property type="nucleotide sequence ID" value="NZ_NMVI01000010.1"/>
</dbReference>
<dbReference type="Proteomes" id="UP000216533">
    <property type="component" value="Unassembled WGS sequence"/>
</dbReference>
<dbReference type="InterPro" id="IPR051781">
    <property type="entry name" value="Metallo-dep_Hydrolase"/>
</dbReference>
<protein>
    <submittedName>
        <fullName evidence="2">Amidohydrolase</fullName>
    </submittedName>
</protein>
<dbReference type="EMBL" id="NMVI01000010">
    <property type="protein sequence ID" value="OYN89196.1"/>
    <property type="molecule type" value="Genomic_DNA"/>
</dbReference>
<evidence type="ECO:0000313" key="2">
    <source>
        <dbReference type="EMBL" id="OYN89196.1"/>
    </source>
</evidence>
<keyword evidence="2" id="KW-0378">Hydrolase</keyword>
<dbReference type="SUPFAM" id="SSF51338">
    <property type="entry name" value="Composite domain of metallo-dependent hydrolases"/>
    <property type="match status" value="1"/>
</dbReference>
<dbReference type="InterPro" id="IPR011059">
    <property type="entry name" value="Metal-dep_hydrolase_composite"/>
</dbReference>
<dbReference type="SUPFAM" id="SSF51556">
    <property type="entry name" value="Metallo-dependent hydrolases"/>
    <property type="match status" value="1"/>
</dbReference>
<gene>
    <name evidence="2" type="ORF">CGZ92_03040</name>
</gene>
<comment type="caution">
    <text evidence="2">The sequence shown here is derived from an EMBL/GenBank/DDBJ whole genome shotgun (WGS) entry which is preliminary data.</text>
</comment>
<dbReference type="CDD" id="cd01309">
    <property type="entry name" value="Met_dep_hydrolase_C"/>
    <property type="match status" value="1"/>
</dbReference>
<dbReference type="Gene3D" id="3.20.20.140">
    <property type="entry name" value="Metal-dependent hydrolases"/>
    <property type="match status" value="1"/>
</dbReference>
<dbReference type="GO" id="GO:0016810">
    <property type="term" value="F:hydrolase activity, acting on carbon-nitrogen (but not peptide) bonds"/>
    <property type="evidence" value="ECO:0007669"/>
    <property type="project" value="InterPro"/>
</dbReference>
<sequence>MTSLAIVNAHVVPVTGDPFDGSLVMEGTTITALGPDVTIPEDAEIVDAAGAWLTPGLVEAHGHVGIAEESHGWAGDDTNESSEVNGARFRALDAIHPTDEGFRDALSGGVTTIVVKPGSANPIGGQTVALKTWGRIVDEMVIREPASIKSALGENPKRIHGSDHNRLPKTRQGVAAVLREAFTAARDHLAAKEHAEAEGKPHATDLTHEALGRVLSGEIPWSQHCHRVDDIATAIRIADEFGYRLIIDHGTEAHLIADLLAERDLPVVIGPLFTDRAKQELQHRSLTNPGRLARAGVRLALTTDAPVVPIELLVVQAILAVKEGLDRDAAFRAITHGPAEIMGIGDRVGSLAEGKDADVVLWSGDPLEVASRALRVWVDGREVHHYDPDTREGVTLDPYAALGTTVTGPQRGRR</sequence>
<dbReference type="PANTHER" id="PTHR43135:SF3">
    <property type="entry name" value="ALPHA-D-RIBOSE 1-METHYLPHOSPHONATE 5-TRIPHOSPHATE DIPHOSPHATASE"/>
    <property type="match status" value="1"/>
</dbReference>
<dbReference type="Pfam" id="PF07969">
    <property type="entry name" value="Amidohydro_3"/>
    <property type="match status" value="1"/>
</dbReference>